<feature type="domain" description="HAMP" evidence="9">
    <location>
        <begin position="206"/>
        <end position="259"/>
    </location>
</feature>
<evidence type="ECO:0000313" key="10">
    <source>
        <dbReference type="EMBL" id="UZP75284.1"/>
    </source>
</evidence>
<dbReference type="RefSeq" id="WP_279241768.1">
    <property type="nucleotide sequence ID" value="NZ_CP036501.1"/>
</dbReference>
<dbReference type="PROSITE" id="PS50885">
    <property type="entry name" value="HAMP"/>
    <property type="match status" value="1"/>
</dbReference>
<dbReference type="InterPro" id="IPR036890">
    <property type="entry name" value="HATPase_C_sf"/>
</dbReference>
<dbReference type="SMART" id="SM00304">
    <property type="entry name" value="HAMP"/>
    <property type="match status" value="1"/>
</dbReference>
<dbReference type="InterPro" id="IPR004358">
    <property type="entry name" value="Sig_transdc_His_kin-like_C"/>
</dbReference>
<keyword evidence="11" id="KW-1185">Reference proteome</keyword>
<proteinExistence type="predicted"/>
<dbReference type="CDD" id="cd16922">
    <property type="entry name" value="HATPase_EvgS-ArcB-TorS-like"/>
    <property type="match status" value="1"/>
</dbReference>
<organism evidence="10 11">
    <name type="scientific">Candidatus Paraluminiphilus aquimaris</name>
    <dbReference type="NCBI Taxonomy" id="2518994"/>
    <lineage>
        <taxon>Bacteria</taxon>
        <taxon>Pseudomonadati</taxon>
        <taxon>Pseudomonadota</taxon>
        <taxon>Gammaproteobacteria</taxon>
        <taxon>Cellvibrionales</taxon>
        <taxon>Halieaceae</taxon>
        <taxon>Candidatus Paraluminiphilus</taxon>
    </lineage>
</organism>
<keyword evidence="7" id="KW-0472">Membrane</keyword>
<dbReference type="InterPro" id="IPR003660">
    <property type="entry name" value="HAMP_dom"/>
</dbReference>
<dbReference type="Pfam" id="PF00672">
    <property type="entry name" value="HAMP"/>
    <property type="match status" value="1"/>
</dbReference>
<dbReference type="SUPFAM" id="SSF47384">
    <property type="entry name" value="Homodimeric domain of signal transducing histidine kinase"/>
    <property type="match status" value="1"/>
</dbReference>
<evidence type="ECO:0000259" key="8">
    <source>
        <dbReference type="PROSITE" id="PS50109"/>
    </source>
</evidence>
<dbReference type="InterPro" id="IPR036097">
    <property type="entry name" value="HisK_dim/P_sf"/>
</dbReference>
<dbReference type="InterPro" id="IPR003661">
    <property type="entry name" value="HisK_dim/P_dom"/>
</dbReference>
<accession>A0ABY6Q9I4</accession>
<dbReference type="PRINTS" id="PR00344">
    <property type="entry name" value="BCTRLSENSOR"/>
</dbReference>
<evidence type="ECO:0000256" key="6">
    <source>
        <dbReference type="ARBA" id="ARBA00022777"/>
    </source>
</evidence>
<keyword evidence="5" id="KW-0808">Transferase</keyword>
<feature type="transmembrane region" description="Helical" evidence="7">
    <location>
        <begin position="12"/>
        <end position="32"/>
    </location>
</feature>
<keyword evidence="7" id="KW-0812">Transmembrane</keyword>
<evidence type="ECO:0000256" key="3">
    <source>
        <dbReference type="ARBA" id="ARBA00012438"/>
    </source>
</evidence>
<dbReference type="SUPFAM" id="SSF55874">
    <property type="entry name" value="ATPase domain of HSP90 chaperone/DNA topoisomerase II/histidine kinase"/>
    <property type="match status" value="1"/>
</dbReference>
<dbReference type="EMBL" id="CP036501">
    <property type="protein sequence ID" value="UZP75284.1"/>
    <property type="molecule type" value="Genomic_DNA"/>
</dbReference>
<keyword evidence="4" id="KW-0597">Phosphoprotein</keyword>
<reference evidence="10 11" key="1">
    <citation type="submission" date="2019-02" db="EMBL/GenBank/DDBJ databases">
        <title>Halieaceae_genomes.</title>
        <authorList>
            <person name="Li S.-H."/>
        </authorList>
    </citation>
    <scope>NUCLEOTIDE SEQUENCE [LARGE SCALE GENOMIC DNA]</scope>
    <source>
        <strain evidence="10 11">JH123</strain>
    </source>
</reference>
<dbReference type="InterPro" id="IPR003594">
    <property type="entry name" value="HATPase_dom"/>
</dbReference>
<name>A0ABY6Q9I4_9GAMM</name>
<dbReference type="PANTHER" id="PTHR43047:SF72">
    <property type="entry name" value="OSMOSENSING HISTIDINE PROTEIN KINASE SLN1"/>
    <property type="match status" value="1"/>
</dbReference>
<dbReference type="SUPFAM" id="SSF158472">
    <property type="entry name" value="HAMP domain-like"/>
    <property type="match status" value="1"/>
</dbReference>
<feature type="domain" description="Histidine kinase" evidence="8">
    <location>
        <begin position="281"/>
        <end position="503"/>
    </location>
</feature>
<dbReference type="CDD" id="cd06225">
    <property type="entry name" value="HAMP"/>
    <property type="match status" value="1"/>
</dbReference>
<evidence type="ECO:0000259" key="9">
    <source>
        <dbReference type="PROSITE" id="PS50885"/>
    </source>
</evidence>
<dbReference type="CDD" id="cd00082">
    <property type="entry name" value="HisKA"/>
    <property type="match status" value="1"/>
</dbReference>
<dbReference type="InterPro" id="IPR005467">
    <property type="entry name" value="His_kinase_dom"/>
</dbReference>
<evidence type="ECO:0000256" key="4">
    <source>
        <dbReference type="ARBA" id="ARBA00022553"/>
    </source>
</evidence>
<dbReference type="PANTHER" id="PTHR43047">
    <property type="entry name" value="TWO-COMPONENT HISTIDINE PROTEIN KINASE"/>
    <property type="match status" value="1"/>
</dbReference>
<dbReference type="EC" id="2.7.13.3" evidence="3"/>
<evidence type="ECO:0000256" key="2">
    <source>
        <dbReference type="ARBA" id="ARBA00004370"/>
    </source>
</evidence>
<evidence type="ECO:0000256" key="7">
    <source>
        <dbReference type="SAM" id="Phobius"/>
    </source>
</evidence>
<evidence type="ECO:0000256" key="5">
    <source>
        <dbReference type="ARBA" id="ARBA00022679"/>
    </source>
</evidence>
<evidence type="ECO:0000256" key="1">
    <source>
        <dbReference type="ARBA" id="ARBA00000085"/>
    </source>
</evidence>
<dbReference type="Pfam" id="PF02518">
    <property type="entry name" value="HATPase_c"/>
    <property type="match status" value="1"/>
</dbReference>
<dbReference type="PROSITE" id="PS50109">
    <property type="entry name" value="HIS_KIN"/>
    <property type="match status" value="1"/>
</dbReference>
<keyword evidence="7" id="KW-1133">Transmembrane helix</keyword>
<keyword evidence="6 10" id="KW-0418">Kinase</keyword>
<dbReference type="Gene3D" id="6.10.340.10">
    <property type="match status" value="1"/>
</dbReference>
<dbReference type="Gene3D" id="3.30.565.10">
    <property type="entry name" value="Histidine kinase-like ATPase, C-terminal domain"/>
    <property type="match status" value="1"/>
</dbReference>
<comment type="subcellular location">
    <subcellularLocation>
        <location evidence="2">Membrane</location>
    </subcellularLocation>
</comment>
<protein>
    <recommendedName>
        <fullName evidence="3">histidine kinase</fullName>
        <ecNumber evidence="3">2.7.13.3</ecNumber>
    </recommendedName>
</protein>
<dbReference type="Proteomes" id="UP001317963">
    <property type="component" value="Chromosome"/>
</dbReference>
<dbReference type="Pfam" id="PF00512">
    <property type="entry name" value="HisKA"/>
    <property type="match status" value="1"/>
</dbReference>
<dbReference type="SMART" id="SM00387">
    <property type="entry name" value="HATPase_c"/>
    <property type="match status" value="1"/>
</dbReference>
<gene>
    <name evidence="10" type="ORF">E0F26_11305</name>
</gene>
<comment type="catalytic activity">
    <reaction evidence="1">
        <text>ATP + protein L-histidine = ADP + protein N-phospho-L-histidine.</text>
        <dbReference type="EC" id="2.7.13.3"/>
    </reaction>
</comment>
<sequence>MIMERLGLRARLYLASGSILLLFAFNVGTHLWGSYARSESVLAYRDATEATTLVRNIEQGLSTENQRVQVLAALRETNAPIGETQREQANDELTSISDQLRALGGLSNTDTETAFRAFYKPAADLLNEWMLFYGNYNDVTVPTSLSPETYTNTLERLSALSDQHNNVAMERSTVIDNTIQLTDRITIIAFISSITITLVLILTLIRTTNASLFRLRVGVEKFGAGDLTHRIDENRDAGEIANLAQTFNEMSASLQTAMADLDDARSDAEAANEAKSMFLANVSHELRTPLNAIIGYSEMLQDEVSDGVEIDRDQFNHDLTTIIFSGRQLLALINDILDLSKIETGKMSVSVEPFNAAGLVVQVCDALSPLLAQNNNRLDLHVEGAKDVEVESDAAKVQQILTNLFSNACKFTKNGVISVVATVDEDTLHLSVADSGIGMTEEQQAKVFQAFVQADSKTSVNYGGTGLGLAIVSNFCDMLGGEIALTSTPGQGSKFDVSLPIVPA</sequence>
<dbReference type="Gene3D" id="1.10.287.130">
    <property type="match status" value="1"/>
</dbReference>
<evidence type="ECO:0000313" key="11">
    <source>
        <dbReference type="Proteomes" id="UP001317963"/>
    </source>
</evidence>
<dbReference type="SMART" id="SM00388">
    <property type="entry name" value="HisKA"/>
    <property type="match status" value="1"/>
</dbReference>
<dbReference type="GO" id="GO:0016301">
    <property type="term" value="F:kinase activity"/>
    <property type="evidence" value="ECO:0007669"/>
    <property type="project" value="UniProtKB-KW"/>
</dbReference>
<feature type="transmembrane region" description="Helical" evidence="7">
    <location>
        <begin position="185"/>
        <end position="205"/>
    </location>
</feature>